<keyword evidence="3" id="KW-0285">Flavoprotein</keyword>
<sequence length="461" mass="48809">MTYDCSFLGELDLDGDVSFGDSHRDGRAGDWGTPDEEKVRPDAVVWPGSTEDVSKLLAAATERGVPVTPYAAGTGLEGNATPVEAGISLDMTRMDEVLDVRPEDFQIDVEPGVIGSAVDEAVASHGLFFPPLPSSGEFSTVGGMVATDASGMKTVKYGEVADWVLELEAVLADGTVIKLGSKAAKTSSGYNLKDLVVGSEGTLAVVTRVTLRLAGIPAQKRAGRAVFASLDDATAAVADAVTSGVDVATIELLDETSTRMANAYSDTDLPDAPTVFFEFHADHGVDEEVAFCRSLFESNGAERFEVSADDTEMAELWQARKDLAYAVQSWDPDLRPLHPGDVTVPISAYGEVVSYAKELAADRGLIIPCFGHAGDGNVHYSVLVDPDDPESVELGERTYSDIVHRALELGGTATGEHGIGLGKREYLVAEHGEAAVRTMRAVKDTLDPTGTLNPGKIFPDE</sequence>
<comment type="cofactor">
    <cofactor evidence="1">
        <name>FAD</name>
        <dbReference type="ChEBI" id="CHEBI:57692"/>
    </cofactor>
</comment>
<protein>
    <recommendedName>
        <fullName evidence="7">D-lactate dehydrogenase (cytochrome)</fullName>
        <ecNumber evidence="7">1.1.2.4</ecNumber>
    </recommendedName>
</protein>
<dbReference type="PANTHER" id="PTHR11748:SF111">
    <property type="entry name" value="D-LACTATE DEHYDROGENASE, MITOCHONDRIAL-RELATED"/>
    <property type="match status" value="1"/>
</dbReference>
<dbReference type="Gene3D" id="1.10.45.10">
    <property type="entry name" value="Vanillyl-alcohol Oxidase, Chain A, domain 4"/>
    <property type="match status" value="1"/>
</dbReference>
<dbReference type="InterPro" id="IPR016164">
    <property type="entry name" value="FAD-linked_Oxase-like_C"/>
</dbReference>
<dbReference type="InterPro" id="IPR036318">
    <property type="entry name" value="FAD-bd_PCMH-like_sf"/>
</dbReference>
<dbReference type="EMBL" id="LOPU01000029">
    <property type="protein sequence ID" value="KTG09129.1"/>
    <property type="molecule type" value="Genomic_DNA"/>
</dbReference>
<dbReference type="SUPFAM" id="SSF56176">
    <property type="entry name" value="FAD-binding/transporter-associated domain-like"/>
    <property type="match status" value="1"/>
</dbReference>
<comment type="similarity">
    <text evidence="2">Belongs to the FAD-binding oxidoreductase/transferase type 4 family.</text>
</comment>
<dbReference type="PANTHER" id="PTHR11748">
    <property type="entry name" value="D-LACTATE DEHYDROGENASE"/>
    <property type="match status" value="1"/>
</dbReference>
<evidence type="ECO:0000256" key="1">
    <source>
        <dbReference type="ARBA" id="ARBA00001974"/>
    </source>
</evidence>
<evidence type="ECO:0000256" key="2">
    <source>
        <dbReference type="ARBA" id="ARBA00008000"/>
    </source>
</evidence>
<dbReference type="GO" id="GO:0004458">
    <property type="term" value="F:D-lactate dehydrogenase (cytochrome) activity"/>
    <property type="evidence" value="ECO:0007669"/>
    <property type="project" value="UniProtKB-EC"/>
</dbReference>
<dbReference type="SUPFAM" id="SSF55103">
    <property type="entry name" value="FAD-linked oxidases, C-terminal domain"/>
    <property type="match status" value="1"/>
</dbReference>
<dbReference type="FunFam" id="3.30.70.2740:FF:000001">
    <property type="entry name" value="D-lactate dehydrogenase mitochondrial"/>
    <property type="match status" value="1"/>
</dbReference>
<gene>
    <name evidence="9" type="ORF">AUR64_15135</name>
</gene>
<evidence type="ECO:0000256" key="7">
    <source>
        <dbReference type="ARBA" id="ARBA00038897"/>
    </source>
</evidence>
<dbReference type="STRING" id="1514971.AUR64_15135"/>
<reference evidence="9 10" key="1">
    <citation type="submission" date="2015-12" db="EMBL/GenBank/DDBJ databases">
        <title>Haloprofundus marisrubri gen. nov., sp. nov., an extremely halophilic archaeon isolated from the Discovery deep brine-seawater interface in the Red Sea.</title>
        <authorList>
            <person name="Zhang G."/>
            <person name="Stingl U."/>
            <person name="Rashid M."/>
        </authorList>
    </citation>
    <scope>NUCLEOTIDE SEQUENCE [LARGE SCALE GENOMIC DNA]</scope>
    <source>
        <strain evidence="9 10">SB9</strain>
    </source>
</reference>
<evidence type="ECO:0000256" key="3">
    <source>
        <dbReference type="ARBA" id="ARBA00022630"/>
    </source>
</evidence>
<comment type="caution">
    <text evidence="9">The sequence shown here is derived from an EMBL/GenBank/DDBJ whole genome shotgun (WGS) entry which is preliminary data.</text>
</comment>
<dbReference type="InterPro" id="IPR016171">
    <property type="entry name" value="Vanillyl_alc_oxidase_C-sub2"/>
</dbReference>
<dbReference type="Proteomes" id="UP000054387">
    <property type="component" value="Unassembled WGS sequence"/>
</dbReference>
<evidence type="ECO:0000256" key="6">
    <source>
        <dbReference type="ARBA" id="ARBA00023002"/>
    </source>
</evidence>
<dbReference type="InterPro" id="IPR016169">
    <property type="entry name" value="FAD-bd_PCMH_sub2"/>
</dbReference>
<dbReference type="InterPro" id="IPR006094">
    <property type="entry name" value="Oxid_FAD_bind_N"/>
</dbReference>
<name>A0A0W1R6X4_9EURY</name>
<dbReference type="Pfam" id="PF02913">
    <property type="entry name" value="FAD-oxidase_C"/>
    <property type="match status" value="1"/>
</dbReference>
<dbReference type="OrthoDB" id="26910at2157"/>
<dbReference type="PROSITE" id="PS51387">
    <property type="entry name" value="FAD_PCMH"/>
    <property type="match status" value="1"/>
</dbReference>
<keyword evidence="10" id="KW-1185">Reference proteome</keyword>
<evidence type="ECO:0000256" key="4">
    <source>
        <dbReference type="ARBA" id="ARBA00022827"/>
    </source>
</evidence>
<dbReference type="Gene3D" id="3.30.465.10">
    <property type="match status" value="1"/>
</dbReference>
<dbReference type="Gene3D" id="3.30.70.2740">
    <property type="match status" value="1"/>
</dbReference>
<dbReference type="GO" id="GO:0008720">
    <property type="term" value="F:D-lactate dehydrogenase (NAD+) activity"/>
    <property type="evidence" value="ECO:0007669"/>
    <property type="project" value="TreeGrafter"/>
</dbReference>
<dbReference type="EC" id="1.1.2.4" evidence="7"/>
<dbReference type="GO" id="GO:0071949">
    <property type="term" value="F:FAD binding"/>
    <property type="evidence" value="ECO:0007669"/>
    <property type="project" value="InterPro"/>
</dbReference>
<evidence type="ECO:0000259" key="8">
    <source>
        <dbReference type="PROSITE" id="PS51387"/>
    </source>
</evidence>
<evidence type="ECO:0000313" key="9">
    <source>
        <dbReference type="EMBL" id="KTG09129.1"/>
    </source>
</evidence>
<keyword evidence="6" id="KW-0560">Oxidoreductase</keyword>
<dbReference type="FunFam" id="1.10.45.10:FF:000001">
    <property type="entry name" value="D-lactate dehydrogenase mitochondrial"/>
    <property type="match status" value="1"/>
</dbReference>
<dbReference type="InterPro" id="IPR016166">
    <property type="entry name" value="FAD-bd_PCMH"/>
</dbReference>
<keyword evidence="4" id="KW-0274">FAD</keyword>
<dbReference type="RefSeq" id="WP_058582282.1">
    <property type="nucleotide sequence ID" value="NZ_LOPU01000029.1"/>
</dbReference>
<accession>A0A0W1R6X4</accession>
<dbReference type="AlphaFoldDB" id="A0A0W1R6X4"/>
<dbReference type="InterPro" id="IPR004113">
    <property type="entry name" value="FAD-bd_oxidored_4_C"/>
</dbReference>
<organism evidence="9 10">
    <name type="scientific">Haloprofundus marisrubri</name>
    <dbReference type="NCBI Taxonomy" id="1514971"/>
    <lineage>
        <taxon>Archaea</taxon>
        <taxon>Methanobacteriati</taxon>
        <taxon>Methanobacteriota</taxon>
        <taxon>Stenosarchaea group</taxon>
        <taxon>Halobacteria</taxon>
        <taxon>Halobacteriales</taxon>
        <taxon>Haloferacaceae</taxon>
        <taxon>Haloprofundus</taxon>
    </lineage>
</organism>
<keyword evidence="5" id="KW-0809">Transit peptide</keyword>
<dbReference type="GO" id="GO:1903457">
    <property type="term" value="P:lactate catabolic process"/>
    <property type="evidence" value="ECO:0007669"/>
    <property type="project" value="TreeGrafter"/>
</dbReference>
<evidence type="ECO:0000256" key="5">
    <source>
        <dbReference type="ARBA" id="ARBA00022946"/>
    </source>
</evidence>
<feature type="domain" description="FAD-binding PCMH-type" evidence="8">
    <location>
        <begin position="37"/>
        <end position="216"/>
    </location>
</feature>
<proteinExistence type="inferred from homology"/>
<dbReference type="Pfam" id="PF01565">
    <property type="entry name" value="FAD_binding_4"/>
    <property type="match status" value="1"/>
</dbReference>
<evidence type="ECO:0000313" key="10">
    <source>
        <dbReference type="Proteomes" id="UP000054387"/>
    </source>
</evidence>